<sequence length="246" mass="26912">EVRSRVDGLHHTRRQVEKDTSTATRRLTHLMDELSYLGVEVGSAQDDLQMLADLTAGREPFSPGGQEFSAMESDAASIGDIKGSLAKISAEKKAQQARLQHNIEKQRQTEQDRSLMVAAIEAERSKLSQLRAERMKLCEERLVLEREMAQIAQKHWEVQHAAADKLGASPSRAAAPQPSSNPPARGIRTEGQAPVVYASTDGPSRSQVLLTKTDPRANTSVFGVRSSGAPCRAFERARCGCRRGAL</sequence>
<feature type="region of interest" description="Disordered" evidence="2">
    <location>
        <begin position="1"/>
        <end position="21"/>
    </location>
</feature>
<evidence type="ECO:0000256" key="1">
    <source>
        <dbReference type="SAM" id="Coils"/>
    </source>
</evidence>
<reference evidence="3" key="1">
    <citation type="submission" date="2023-10" db="EMBL/GenBank/DDBJ databases">
        <authorList>
            <person name="Chen Y."/>
            <person name="Shah S."/>
            <person name="Dougan E. K."/>
            <person name="Thang M."/>
            <person name="Chan C."/>
        </authorList>
    </citation>
    <scope>NUCLEOTIDE SEQUENCE [LARGE SCALE GENOMIC DNA]</scope>
</reference>
<evidence type="ECO:0000313" key="3">
    <source>
        <dbReference type="EMBL" id="CAK0909934.1"/>
    </source>
</evidence>
<feature type="coiled-coil region" evidence="1">
    <location>
        <begin position="120"/>
        <end position="147"/>
    </location>
</feature>
<feature type="compositionally biased region" description="Basic and acidic residues" evidence="2">
    <location>
        <begin position="1"/>
        <end position="20"/>
    </location>
</feature>
<accession>A0ABN9YB18</accession>
<organism evidence="3 4">
    <name type="scientific">Prorocentrum cordatum</name>
    <dbReference type="NCBI Taxonomy" id="2364126"/>
    <lineage>
        <taxon>Eukaryota</taxon>
        <taxon>Sar</taxon>
        <taxon>Alveolata</taxon>
        <taxon>Dinophyceae</taxon>
        <taxon>Prorocentrales</taxon>
        <taxon>Prorocentraceae</taxon>
        <taxon>Prorocentrum</taxon>
    </lineage>
</organism>
<evidence type="ECO:0000313" key="4">
    <source>
        <dbReference type="Proteomes" id="UP001189429"/>
    </source>
</evidence>
<keyword evidence="4" id="KW-1185">Reference proteome</keyword>
<dbReference type="EMBL" id="CAUYUJ010022288">
    <property type="protein sequence ID" value="CAK0909933.1"/>
    <property type="molecule type" value="Genomic_DNA"/>
</dbReference>
<gene>
    <name evidence="3" type="ORF">PCOR1329_LOCUS84226</name>
</gene>
<proteinExistence type="predicted"/>
<name>A0ABN9YB18_9DINO</name>
<dbReference type="EMBL" id="CAUYUJ010022288">
    <property type="protein sequence ID" value="CAK0909934.1"/>
    <property type="molecule type" value="Genomic_DNA"/>
</dbReference>
<evidence type="ECO:0000256" key="2">
    <source>
        <dbReference type="SAM" id="MobiDB-lite"/>
    </source>
</evidence>
<feature type="region of interest" description="Disordered" evidence="2">
    <location>
        <begin position="167"/>
        <end position="188"/>
    </location>
</feature>
<feature type="non-terminal residue" evidence="3">
    <location>
        <position position="1"/>
    </location>
</feature>
<dbReference type="Proteomes" id="UP001189429">
    <property type="component" value="Unassembled WGS sequence"/>
</dbReference>
<protein>
    <submittedName>
        <fullName evidence="3">Uncharacterized protein</fullName>
    </submittedName>
</protein>
<feature type="compositionally biased region" description="Low complexity" evidence="2">
    <location>
        <begin position="168"/>
        <end position="184"/>
    </location>
</feature>
<comment type="caution">
    <text evidence="3">The sequence shown here is derived from an EMBL/GenBank/DDBJ whole genome shotgun (WGS) entry which is preliminary data.</text>
</comment>
<keyword evidence="1" id="KW-0175">Coiled coil</keyword>